<feature type="binding site" evidence="12">
    <location>
        <begin position="422"/>
        <end position="425"/>
    </location>
    <ligand>
        <name>FAD</name>
        <dbReference type="ChEBI" id="CHEBI:57692"/>
    </ligand>
</feature>
<evidence type="ECO:0000256" key="12">
    <source>
        <dbReference type="PIRSR" id="PIRSR000207-1"/>
    </source>
</evidence>
<dbReference type="GO" id="GO:0004783">
    <property type="term" value="F:sulfite reductase (NADPH) activity"/>
    <property type="evidence" value="ECO:0007669"/>
    <property type="project" value="UniProtKB-EC"/>
</dbReference>
<comment type="catalytic activity">
    <reaction evidence="10 11">
        <text>hydrogen sulfide + 3 NADP(+) + 3 H2O = sulfite + 3 NADPH + 4 H(+)</text>
        <dbReference type="Rhea" id="RHEA:13801"/>
        <dbReference type="ChEBI" id="CHEBI:15377"/>
        <dbReference type="ChEBI" id="CHEBI:15378"/>
        <dbReference type="ChEBI" id="CHEBI:17359"/>
        <dbReference type="ChEBI" id="CHEBI:29919"/>
        <dbReference type="ChEBI" id="CHEBI:57783"/>
        <dbReference type="ChEBI" id="CHEBI:58349"/>
        <dbReference type="EC" id="1.8.1.2"/>
    </reaction>
</comment>
<dbReference type="InterPro" id="IPR001094">
    <property type="entry name" value="Flavdoxin-like"/>
</dbReference>
<dbReference type="Proteomes" id="UP001139971">
    <property type="component" value="Unassembled WGS sequence"/>
</dbReference>
<dbReference type="SUPFAM" id="SSF52218">
    <property type="entry name" value="Flavoproteins"/>
    <property type="match status" value="1"/>
</dbReference>
<dbReference type="FunFam" id="3.40.50.80:FF:000001">
    <property type="entry name" value="NADPH--cytochrome P450 reductase 1"/>
    <property type="match status" value="1"/>
</dbReference>
<feature type="binding site" evidence="12">
    <location>
        <begin position="521"/>
        <end position="522"/>
    </location>
    <ligand>
        <name>NADP(+)</name>
        <dbReference type="ChEBI" id="CHEBI:58349"/>
    </ligand>
</feature>
<dbReference type="InterPro" id="IPR017927">
    <property type="entry name" value="FAD-bd_FR_type"/>
</dbReference>
<keyword evidence="4 11" id="KW-0288">FMN</keyword>
<keyword evidence="16" id="KW-1185">Reference proteome</keyword>
<evidence type="ECO:0000313" key="15">
    <source>
        <dbReference type="EMBL" id="MDC8013314.1"/>
    </source>
</evidence>
<dbReference type="Gene3D" id="3.40.50.360">
    <property type="match status" value="1"/>
</dbReference>
<dbReference type="InterPro" id="IPR029039">
    <property type="entry name" value="Flavoprotein-like_sf"/>
</dbReference>
<dbReference type="Gene3D" id="2.40.30.10">
    <property type="entry name" value="Translation factors"/>
    <property type="match status" value="1"/>
</dbReference>
<dbReference type="EMBL" id="JAOVZO020000017">
    <property type="protein sequence ID" value="MDC8013314.1"/>
    <property type="molecule type" value="Genomic_DNA"/>
</dbReference>
<feature type="binding site" evidence="12">
    <location>
        <position position="601"/>
    </location>
    <ligand>
        <name>FAD</name>
        <dbReference type="ChEBI" id="CHEBI:57692"/>
    </ligand>
</feature>
<dbReference type="CDD" id="cd06199">
    <property type="entry name" value="SiR"/>
    <property type="match status" value="1"/>
</dbReference>
<evidence type="ECO:0000313" key="16">
    <source>
        <dbReference type="Proteomes" id="UP001139971"/>
    </source>
</evidence>
<dbReference type="PRINTS" id="PR00369">
    <property type="entry name" value="FLAVODOXIN"/>
</dbReference>
<feature type="binding site" evidence="12">
    <location>
        <position position="413"/>
    </location>
    <ligand>
        <name>FAD</name>
        <dbReference type="ChEBI" id="CHEBI:57692"/>
    </ligand>
</feature>
<keyword evidence="3 11" id="KW-0285">Flavoprotein</keyword>
<keyword evidence="1 11" id="KW-0813">Transport</keyword>
<comment type="caution">
    <text evidence="15">The sequence shown here is derived from an EMBL/GenBank/DDBJ whole genome shotgun (WGS) entry which is preliminary data.</text>
</comment>
<dbReference type="GO" id="GO:0010181">
    <property type="term" value="F:FMN binding"/>
    <property type="evidence" value="ECO:0007669"/>
    <property type="project" value="InterPro"/>
</dbReference>
<dbReference type="PROSITE" id="PS50902">
    <property type="entry name" value="FLAVODOXIN_LIKE"/>
    <property type="match status" value="1"/>
</dbReference>
<comment type="cofactor">
    <cofactor evidence="11 12">
        <name>FMN</name>
        <dbReference type="ChEBI" id="CHEBI:58210"/>
    </cofactor>
    <text evidence="11 12">Binds 1 FMN per subunit.</text>
</comment>
<dbReference type="Pfam" id="PF00175">
    <property type="entry name" value="NAD_binding_1"/>
    <property type="match status" value="1"/>
</dbReference>
<keyword evidence="7 11" id="KW-0249">Electron transport</keyword>
<dbReference type="InterPro" id="IPR008254">
    <property type="entry name" value="Flavodoxin/NO_synth"/>
</dbReference>
<organism evidence="15 16">
    <name type="scientific">Tahibacter soli</name>
    <dbReference type="NCBI Taxonomy" id="2983605"/>
    <lineage>
        <taxon>Bacteria</taxon>
        <taxon>Pseudomonadati</taxon>
        <taxon>Pseudomonadota</taxon>
        <taxon>Gammaproteobacteria</taxon>
        <taxon>Lysobacterales</taxon>
        <taxon>Rhodanobacteraceae</taxon>
        <taxon>Tahibacter</taxon>
    </lineage>
</organism>
<dbReference type="GO" id="GO:0005829">
    <property type="term" value="C:cytosol"/>
    <property type="evidence" value="ECO:0007669"/>
    <property type="project" value="TreeGrafter"/>
</dbReference>
<evidence type="ECO:0000256" key="2">
    <source>
        <dbReference type="ARBA" id="ARBA00022605"/>
    </source>
</evidence>
<evidence type="ECO:0000256" key="8">
    <source>
        <dbReference type="ARBA" id="ARBA00023002"/>
    </source>
</evidence>
<dbReference type="InterPro" id="IPR023173">
    <property type="entry name" value="NADPH_Cyt_P450_Rdtase_alpha"/>
</dbReference>
<keyword evidence="9 11" id="KW-0198">Cysteine biosynthesis</keyword>
<dbReference type="InterPro" id="IPR039261">
    <property type="entry name" value="FNR_nucleotide-bd"/>
</dbReference>
<dbReference type="InterPro" id="IPR001433">
    <property type="entry name" value="OxRdtase_FAD/NAD-bd"/>
</dbReference>
<comment type="function">
    <text evidence="11">Component of the sulfite reductase complex that catalyzes the 6-electron reduction of sulfite to sulfide. This is one of several activities required for the biosynthesis of L-cysteine from sulfate. The flavoprotein component catalyzes the electron flow from NADPH -&gt; FAD -&gt; FMN to the hemoprotein component.</text>
</comment>
<keyword evidence="6 11" id="KW-0521">NADP</keyword>
<dbReference type="GO" id="GO:0019344">
    <property type="term" value="P:cysteine biosynthetic process"/>
    <property type="evidence" value="ECO:0007669"/>
    <property type="project" value="UniProtKB-KW"/>
</dbReference>
<evidence type="ECO:0000256" key="7">
    <source>
        <dbReference type="ARBA" id="ARBA00022982"/>
    </source>
</evidence>
<dbReference type="InterPro" id="IPR003097">
    <property type="entry name" value="CysJ-like_FAD-binding"/>
</dbReference>
<dbReference type="InterPro" id="IPR001709">
    <property type="entry name" value="Flavoprot_Pyr_Nucl_cyt_Rdtase"/>
</dbReference>
<feature type="binding site" evidence="12">
    <location>
        <begin position="120"/>
        <end position="123"/>
    </location>
    <ligand>
        <name>FMN</name>
        <dbReference type="ChEBI" id="CHEBI:58210"/>
    </ligand>
</feature>
<dbReference type="Pfam" id="PF00258">
    <property type="entry name" value="Flavodoxin_1"/>
    <property type="match status" value="1"/>
</dbReference>
<comment type="pathway">
    <text evidence="11">Sulfur metabolism; hydrogen sulfide biosynthesis; hydrogen sulfide from sulfite (NADPH route): step 1/1.</text>
</comment>
<dbReference type="PANTHER" id="PTHR19384:SF128">
    <property type="entry name" value="NADPH OXIDOREDUCTASE A"/>
    <property type="match status" value="1"/>
</dbReference>
<feature type="domain" description="Flavodoxin-like" evidence="13">
    <location>
        <begin position="67"/>
        <end position="205"/>
    </location>
</feature>
<dbReference type="EC" id="1.8.1.2" evidence="11"/>
<dbReference type="Gene3D" id="3.40.50.80">
    <property type="entry name" value="Nucleotide-binding domain of ferredoxin-NADP reductase (FNR) module"/>
    <property type="match status" value="1"/>
</dbReference>
<dbReference type="InterPro" id="IPR017938">
    <property type="entry name" value="Riboflavin_synthase-like_b-brl"/>
</dbReference>
<gene>
    <name evidence="15" type="ORF">OD750_012265</name>
</gene>
<evidence type="ECO:0000259" key="13">
    <source>
        <dbReference type="PROSITE" id="PS50902"/>
    </source>
</evidence>
<proteinExistence type="predicted"/>
<feature type="binding site" evidence="12">
    <location>
        <begin position="407"/>
        <end position="409"/>
    </location>
    <ligand>
        <name>FAD</name>
        <dbReference type="ChEBI" id="CHEBI:57692"/>
    </ligand>
</feature>
<evidence type="ECO:0000256" key="9">
    <source>
        <dbReference type="ARBA" id="ARBA00023192"/>
    </source>
</evidence>
<dbReference type="PRINTS" id="PR00371">
    <property type="entry name" value="FPNCR"/>
</dbReference>
<dbReference type="InterPro" id="IPR010199">
    <property type="entry name" value="CysJ"/>
</dbReference>
<accession>A0A9X3YJ35</accession>
<evidence type="ECO:0000256" key="10">
    <source>
        <dbReference type="ARBA" id="ARBA00052219"/>
    </source>
</evidence>
<evidence type="ECO:0000256" key="3">
    <source>
        <dbReference type="ARBA" id="ARBA00022630"/>
    </source>
</evidence>
<name>A0A9X3YJ35_9GAMM</name>
<feature type="domain" description="FAD-binding FR-type" evidence="14">
    <location>
        <begin position="235"/>
        <end position="450"/>
    </location>
</feature>
<dbReference type="PIRSF" id="PIRSF000207">
    <property type="entry name" value="SiR-FP_CysJ"/>
    <property type="match status" value="1"/>
</dbReference>
<dbReference type="PROSITE" id="PS51384">
    <property type="entry name" value="FAD_FR"/>
    <property type="match status" value="1"/>
</dbReference>
<dbReference type="Gene3D" id="1.20.990.10">
    <property type="entry name" value="NADPH-cytochrome p450 Reductase, Chain A, domain 3"/>
    <property type="match status" value="1"/>
</dbReference>
<comment type="cofactor">
    <cofactor evidence="11 12">
        <name>FAD</name>
        <dbReference type="ChEBI" id="CHEBI:57692"/>
    </cofactor>
    <text evidence="11 12">Binds 1 FAD per subunit.</text>
</comment>
<evidence type="ECO:0000256" key="1">
    <source>
        <dbReference type="ARBA" id="ARBA00022448"/>
    </source>
</evidence>
<keyword evidence="8 11" id="KW-0560">Oxidoreductase</keyword>
<evidence type="ECO:0000256" key="11">
    <source>
        <dbReference type="PIRNR" id="PIRNR000207"/>
    </source>
</evidence>
<reference evidence="15" key="1">
    <citation type="submission" date="2023-02" db="EMBL/GenBank/DDBJ databases">
        <title>Tahibacter soli sp. nov. isolated from soil.</title>
        <authorList>
            <person name="Baek J.H."/>
            <person name="Lee J.K."/>
            <person name="Choi D.G."/>
            <person name="Jeon C.O."/>
        </authorList>
    </citation>
    <scope>NUCLEOTIDE SEQUENCE</scope>
    <source>
        <strain evidence="15">BL</strain>
    </source>
</reference>
<feature type="binding site" evidence="12">
    <location>
        <position position="563"/>
    </location>
    <ligand>
        <name>NADP(+)</name>
        <dbReference type="ChEBI" id="CHEBI:58349"/>
    </ligand>
</feature>
<evidence type="ECO:0000256" key="5">
    <source>
        <dbReference type="ARBA" id="ARBA00022827"/>
    </source>
</evidence>
<feature type="binding site" evidence="12">
    <location>
        <begin position="156"/>
        <end position="165"/>
    </location>
    <ligand>
        <name>FMN</name>
        <dbReference type="ChEBI" id="CHEBI:58210"/>
    </ligand>
</feature>
<feature type="binding site" evidence="12">
    <location>
        <position position="323"/>
    </location>
    <ligand>
        <name>FAD</name>
        <dbReference type="ChEBI" id="CHEBI:57692"/>
    </ligand>
</feature>
<keyword evidence="5 11" id="KW-0274">FAD</keyword>
<dbReference type="AlphaFoldDB" id="A0A9X3YJ35"/>
<dbReference type="NCBIfam" id="TIGR01931">
    <property type="entry name" value="cysJ"/>
    <property type="match status" value="1"/>
</dbReference>
<dbReference type="SUPFAM" id="SSF63380">
    <property type="entry name" value="Riboflavin synthase domain-like"/>
    <property type="match status" value="1"/>
</dbReference>
<comment type="subunit">
    <text evidence="11">Alpha(8)-beta(8). The alpha component is a flavoprotein, the beta component is a hemoprotein.</text>
</comment>
<dbReference type="RefSeq" id="WP_263545523.1">
    <property type="nucleotide sequence ID" value="NZ_JAOVZO020000017.1"/>
</dbReference>
<dbReference type="GO" id="GO:0050660">
    <property type="term" value="F:flavin adenine dinucleotide binding"/>
    <property type="evidence" value="ECO:0007669"/>
    <property type="project" value="InterPro"/>
</dbReference>
<dbReference type="Pfam" id="PF00667">
    <property type="entry name" value="FAD_binding_1"/>
    <property type="match status" value="1"/>
</dbReference>
<feature type="binding site" evidence="12">
    <location>
        <begin position="527"/>
        <end position="531"/>
    </location>
    <ligand>
        <name>NADP(+)</name>
        <dbReference type="ChEBI" id="CHEBI:58349"/>
    </ligand>
</feature>
<protein>
    <recommendedName>
        <fullName evidence="11">Sulfite reductase [NADPH] flavoprotein alpha-component</fullName>
        <shortName evidence="11">SiR-FP</shortName>
        <ecNumber evidence="11">1.8.1.2</ecNumber>
    </recommendedName>
</protein>
<sequence length="601" mass="65313">MSANAALPLIPLPEEKAAQLARVVDGLDTAALWWLSGYAAGLASQPAALPRAVGAALAKEPSAQQRLTIVFGSQTGNSRRVAEQLASKAEAAGLAVRLVRADAYPTREIKNERLLYVVISTLGDGDPPDDARGFVEFLAGKRAPELPELKFGVFALGDSSYPQFCAIGRRIDERLAELGAVRLVDRADADLDVERAAKPWLDAALAAARDALKAHAPLATVTPLRPVAAPAWTRERPFAAEVLVNQRLTARGSEKDIRHFEISLEGSGLNYEPGDSLGVWPRNPPALVDAVLQTLKLDGNASVGHEETTQPLRLWLTEHRELTKLARPFVAHHAAIAGSAELNRLLSPDHAPALVKLLAEYQVIDLLRAFPAAWSAEELVAALRPLTPRLYSIASSQKAVGDEAHLTVAHVAYDAFGSAHWGAASNYLARSDEAGRVPVFVEHNDRFRVPRDGARDVVMIGPGTGVAPFRGFVQERAATGAAGRNWLFFGNPHFRSDFLYQTEWQDALKKGALTRLDLAFSRDAAHKVYVQHRISEHGRELWQWLDGGAHLYVCGDAARMAKDVHEALIAVAVAHGGKSREDAEAYVNQLQQQGRYARDVY</sequence>
<dbReference type="PANTHER" id="PTHR19384">
    <property type="entry name" value="NITRIC OXIDE SYNTHASE-RELATED"/>
    <property type="match status" value="1"/>
</dbReference>
<feature type="binding site" evidence="12">
    <location>
        <begin position="389"/>
        <end position="392"/>
    </location>
    <ligand>
        <name>FAD</name>
        <dbReference type="ChEBI" id="CHEBI:57692"/>
    </ligand>
</feature>
<evidence type="ECO:0000256" key="6">
    <source>
        <dbReference type="ARBA" id="ARBA00022857"/>
    </source>
</evidence>
<dbReference type="SUPFAM" id="SSF52343">
    <property type="entry name" value="Ferredoxin reductase-like, C-terminal NADP-linked domain"/>
    <property type="match status" value="1"/>
</dbReference>
<keyword evidence="2 11" id="KW-0028">Amino-acid biosynthesis</keyword>
<evidence type="ECO:0000259" key="14">
    <source>
        <dbReference type="PROSITE" id="PS51384"/>
    </source>
</evidence>
<evidence type="ECO:0000256" key="4">
    <source>
        <dbReference type="ARBA" id="ARBA00022643"/>
    </source>
</evidence>